<gene>
    <name evidence="1" type="ORF">SCALOS_LOCUS5176</name>
</gene>
<name>A0ACA9LWL0_9GLOM</name>
<organism evidence="1 2">
    <name type="scientific">Scutellospora calospora</name>
    <dbReference type="NCBI Taxonomy" id="85575"/>
    <lineage>
        <taxon>Eukaryota</taxon>
        <taxon>Fungi</taxon>
        <taxon>Fungi incertae sedis</taxon>
        <taxon>Mucoromycota</taxon>
        <taxon>Glomeromycotina</taxon>
        <taxon>Glomeromycetes</taxon>
        <taxon>Diversisporales</taxon>
        <taxon>Gigasporaceae</taxon>
        <taxon>Scutellospora</taxon>
    </lineage>
</organism>
<keyword evidence="2" id="KW-1185">Reference proteome</keyword>
<evidence type="ECO:0000313" key="2">
    <source>
        <dbReference type="Proteomes" id="UP000789860"/>
    </source>
</evidence>
<sequence length="350" mass="40750">MNASVKISLIDLNLHSENNEITSDVETLPEIGASRSIKEILAYLIPTMSECRKKDQTYYGVEKYSILQIVMKSLIAKLDNIKNGFIDKEGHYWNINLYFSADWKFMLICLGHKAANSAEYCLWCLIHKSQNGILESNGILDELYLLLRVTDQLWTLVINELYSTGNYNDIIHKDQNTKAWAYTPLIGDDKLKILQNFNFIVIFSLQRAALIRKLWNRFYCLYNNLHNSNITGKDFYQKACSWLQLFLTRSQSSINSLGFVQSLYCLTDVTSYIHVLVYHVPEFIDIHKNVGFNSFSCSAVEKKNYEHISHFFQKTMKNGGNKSAIIEIMEYENQNNFFYINDIPLYFEKD</sequence>
<dbReference type="Proteomes" id="UP000789860">
    <property type="component" value="Unassembled WGS sequence"/>
</dbReference>
<protein>
    <submittedName>
        <fullName evidence="1">11675_t:CDS:1</fullName>
    </submittedName>
</protein>
<evidence type="ECO:0000313" key="1">
    <source>
        <dbReference type="EMBL" id="CAG8550900.1"/>
    </source>
</evidence>
<comment type="caution">
    <text evidence="1">The sequence shown here is derived from an EMBL/GenBank/DDBJ whole genome shotgun (WGS) entry which is preliminary data.</text>
</comment>
<feature type="non-terminal residue" evidence="1">
    <location>
        <position position="350"/>
    </location>
</feature>
<accession>A0ACA9LWL0</accession>
<dbReference type="EMBL" id="CAJVPM010007993">
    <property type="protein sequence ID" value="CAG8550900.1"/>
    <property type="molecule type" value="Genomic_DNA"/>
</dbReference>
<reference evidence="1" key="1">
    <citation type="submission" date="2021-06" db="EMBL/GenBank/DDBJ databases">
        <authorList>
            <person name="Kallberg Y."/>
            <person name="Tangrot J."/>
            <person name="Rosling A."/>
        </authorList>
    </citation>
    <scope>NUCLEOTIDE SEQUENCE</scope>
    <source>
        <strain evidence="1">AU212A</strain>
    </source>
</reference>
<proteinExistence type="predicted"/>